<sequence>MNRKTIPAGLAVLTAALAAATLAAPAAASASDLGGTRQLHLRKGLTLTIPASWRVDTAHKDWTRVITGSCPTRGTVDYGFRDSGCHSFWVLGPKAIKIGHELFKAYTPDGPFYPATDVGPCPVRKNLYIGQSKLGAKGLRQVGPGHKAYYRDWAGTCVTMTTFKVKAHYHQREWFLPTSKILIVDQWNTPGLDGILKKATWH</sequence>
<dbReference type="RefSeq" id="WP_150938745.1">
    <property type="nucleotide sequence ID" value="NZ_VYTZ01000016.1"/>
</dbReference>
<feature type="chain" id="PRO_5038754735" evidence="1">
    <location>
        <begin position="31"/>
        <end position="202"/>
    </location>
</feature>
<reference evidence="2 3" key="1">
    <citation type="submission" date="2019-09" db="EMBL/GenBank/DDBJ databases">
        <title>Screening of Novel Bioactive Compounds from Soil-Associated.</title>
        <authorList>
            <person name="Gong X."/>
        </authorList>
    </citation>
    <scope>NUCLEOTIDE SEQUENCE [LARGE SCALE GENOMIC DNA]</scope>
    <source>
        <strain evidence="2 3">Gxj-6</strain>
    </source>
</reference>
<organism evidence="2 3">
    <name type="scientific">Microbispora cellulosiformans</name>
    <dbReference type="NCBI Taxonomy" id="2614688"/>
    <lineage>
        <taxon>Bacteria</taxon>
        <taxon>Bacillati</taxon>
        <taxon>Actinomycetota</taxon>
        <taxon>Actinomycetes</taxon>
        <taxon>Streptosporangiales</taxon>
        <taxon>Streptosporangiaceae</taxon>
        <taxon>Microbispora</taxon>
    </lineage>
</organism>
<protein>
    <submittedName>
        <fullName evidence="2">Uncharacterized protein</fullName>
    </submittedName>
</protein>
<keyword evidence="1" id="KW-0732">Signal</keyword>
<name>A0A5J5JUJ6_9ACTN</name>
<feature type="signal peptide" evidence="1">
    <location>
        <begin position="1"/>
        <end position="30"/>
    </location>
</feature>
<accession>A0A5J5JUJ6</accession>
<evidence type="ECO:0000313" key="3">
    <source>
        <dbReference type="Proteomes" id="UP000327011"/>
    </source>
</evidence>
<dbReference type="AlphaFoldDB" id="A0A5J5JUJ6"/>
<dbReference type="EMBL" id="VYTZ01000016">
    <property type="protein sequence ID" value="KAA9374384.1"/>
    <property type="molecule type" value="Genomic_DNA"/>
</dbReference>
<evidence type="ECO:0000313" key="2">
    <source>
        <dbReference type="EMBL" id="KAA9374384.1"/>
    </source>
</evidence>
<evidence type="ECO:0000256" key="1">
    <source>
        <dbReference type="SAM" id="SignalP"/>
    </source>
</evidence>
<gene>
    <name evidence="2" type="ORF">F5972_31215</name>
</gene>
<dbReference type="Proteomes" id="UP000327011">
    <property type="component" value="Unassembled WGS sequence"/>
</dbReference>
<proteinExistence type="predicted"/>
<comment type="caution">
    <text evidence="2">The sequence shown here is derived from an EMBL/GenBank/DDBJ whole genome shotgun (WGS) entry which is preliminary data.</text>
</comment>
<keyword evidence="3" id="KW-1185">Reference proteome</keyword>